<sequence length="183" mass="20601">MYLGRASAYMALAFWIASSAASSVVRLNSDTFDAVTQLQSPETDWFIAFHAPNCQYYEALEPTLSAVAKAMPKQLRVAAVDGRQNSDLKDRFNVRRTPTVYFFHNGRMYPFKGPQTVEYMTEYASGGFREIDRANLNFKRYLPVPPPVRQQNIDDVNATWATDKSQTSSKNHLAAAGNMKSDL</sequence>
<dbReference type="Gene3D" id="3.40.30.10">
    <property type="entry name" value="Glutaredoxin"/>
    <property type="match status" value="1"/>
</dbReference>
<feature type="domain" description="Thioredoxin" evidence="7">
    <location>
        <begin position="24"/>
        <end position="116"/>
    </location>
</feature>
<dbReference type="PANTHER" id="PTHR46426:SF1">
    <property type="entry name" value="PROTEIN DISULFIDE-ISOMERASE TMX3"/>
    <property type="match status" value="1"/>
</dbReference>
<dbReference type="GO" id="GO:0016020">
    <property type="term" value="C:membrane"/>
    <property type="evidence" value="ECO:0007669"/>
    <property type="project" value="UniProtKB-SubCell"/>
</dbReference>
<feature type="region of interest" description="Disordered" evidence="5">
    <location>
        <begin position="162"/>
        <end position="183"/>
    </location>
</feature>
<keyword evidence="9" id="KW-1185">Reference proteome</keyword>
<protein>
    <recommendedName>
        <fullName evidence="7">Thioredoxin domain-containing protein</fullName>
    </recommendedName>
</protein>
<dbReference type="AlphaFoldDB" id="A0A067C191"/>
<dbReference type="SUPFAM" id="SSF52833">
    <property type="entry name" value="Thioredoxin-like"/>
    <property type="match status" value="1"/>
</dbReference>
<comment type="subcellular location">
    <subcellularLocation>
        <location evidence="1">Membrane</location>
        <topology evidence="1">Single-pass membrane protein</topology>
    </subcellularLocation>
</comment>
<gene>
    <name evidence="8" type="ORF">SPRG_09909</name>
</gene>
<evidence type="ECO:0000256" key="3">
    <source>
        <dbReference type="ARBA" id="ARBA00022989"/>
    </source>
</evidence>
<dbReference type="KEGG" id="spar:SPRG_09909"/>
<dbReference type="Proteomes" id="UP000030745">
    <property type="component" value="Unassembled WGS sequence"/>
</dbReference>
<evidence type="ECO:0000256" key="4">
    <source>
        <dbReference type="ARBA" id="ARBA00023136"/>
    </source>
</evidence>
<dbReference type="Pfam" id="PF00085">
    <property type="entry name" value="Thioredoxin"/>
    <property type="match status" value="1"/>
</dbReference>
<evidence type="ECO:0000256" key="2">
    <source>
        <dbReference type="ARBA" id="ARBA00022692"/>
    </source>
</evidence>
<dbReference type="EMBL" id="KK583244">
    <property type="protein sequence ID" value="KDO24273.1"/>
    <property type="molecule type" value="Genomic_DNA"/>
</dbReference>
<dbReference type="CDD" id="cd02961">
    <property type="entry name" value="PDI_a_family"/>
    <property type="match status" value="1"/>
</dbReference>
<dbReference type="InterPro" id="IPR013766">
    <property type="entry name" value="Thioredoxin_domain"/>
</dbReference>
<dbReference type="STRING" id="695850.A0A067C191"/>
<evidence type="ECO:0000256" key="5">
    <source>
        <dbReference type="SAM" id="MobiDB-lite"/>
    </source>
</evidence>
<name>A0A067C191_SAPPC</name>
<dbReference type="RefSeq" id="XP_012205044.1">
    <property type="nucleotide sequence ID" value="XM_012349654.1"/>
</dbReference>
<keyword evidence="2" id="KW-0812">Transmembrane</keyword>
<evidence type="ECO:0000256" key="6">
    <source>
        <dbReference type="SAM" id="SignalP"/>
    </source>
</evidence>
<reference evidence="8 9" key="1">
    <citation type="journal article" date="2013" name="PLoS Genet.">
        <title>Distinctive expansion of potential virulence genes in the genome of the oomycete fish pathogen Saprolegnia parasitica.</title>
        <authorList>
            <person name="Jiang R.H."/>
            <person name="de Bruijn I."/>
            <person name="Haas B.J."/>
            <person name="Belmonte R."/>
            <person name="Lobach L."/>
            <person name="Christie J."/>
            <person name="van den Ackerveken G."/>
            <person name="Bottin A."/>
            <person name="Bulone V."/>
            <person name="Diaz-Moreno S.M."/>
            <person name="Dumas B."/>
            <person name="Fan L."/>
            <person name="Gaulin E."/>
            <person name="Govers F."/>
            <person name="Grenville-Briggs L.J."/>
            <person name="Horner N.R."/>
            <person name="Levin J.Z."/>
            <person name="Mammella M."/>
            <person name="Meijer H.J."/>
            <person name="Morris P."/>
            <person name="Nusbaum C."/>
            <person name="Oome S."/>
            <person name="Phillips A.J."/>
            <person name="van Rooyen D."/>
            <person name="Rzeszutek E."/>
            <person name="Saraiva M."/>
            <person name="Secombes C.J."/>
            <person name="Seidl M.F."/>
            <person name="Snel B."/>
            <person name="Stassen J.H."/>
            <person name="Sykes S."/>
            <person name="Tripathy S."/>
            <person name="van den Berg H."/>
            <person name="Vega-Arreguin J.C."/>
            <person name="Wawra S."/>
            <person name="Young S.K."/>
            <person name="Zeng Q."/>
            <person name="Dieguez-Uribeondo J."/>
            <person name="Russ C."/>
            <person name="Tyler B.M."/>
            <person name="van West P."/>
        </authorList>
    </citation>
    <scope>NUCLEOTIDE SEQUENCE [LARGE SCALE GENOMIC DNA]</scope>
    <source>
        <strain evidence="8 9">CBS 223.65</strain>
    </source>
</reference>
<evidence type="ECO:0000259" key="7">
    <source>
        <dbReference type="Pfam" id="PF00085"/>
    </source>
</evidence>
<feature type="signal peptide" evidence="6">
    <location>
        <begin position="1"/>
        <end position="21"/>
    </location>
</feature>
<dbReference type="OMA" id="FHAPNCQ"/>
<organism evidence="8 9">
    <name type="scientific">Saprolegnia parasitica (strain CBS 223.65)</name>
    <dbReference type="NCBI Taxonomy" id="695850"/>
    <lineage>
        <taxon>Eukaryota</taxon>
        <taxon>Sar</taxon>
        <taxon>Stramenopiles</taxon>
        <taxon>Oomycota</taxon>
        <taxon>Saprolegniomycetes</taxon>
        <taxon>Saprolegniales</taxon>
        <taxon>Saprolegniaceae</taxon>
        <taxon>Saprolegnia</taxon>
    </lineage>
</organism>
<keyword evidence="3" id="KW-1133">Transmembrane helix</keyword>
<dbReference type="OrthoDB" id="294696at2759"/>
<keyword evidence="6" id="KW-0732">Signal</keyword>
<dbReference type="PANTHER" id="PTHR46426">
    <property type="entry name" value="PROTEIN DISULFIDE-ISOMERASE TMX3"/>
    <property type="match status" value="1"/>
</dbReference>
<dbReference type="GeneID" id="24132049"/>
<feature type="chain" id="PRO_5001634005" description="Thioredoxin domain-containing protein" evidence="6">
    <location>
        <begin position="22"/>
        <end position="183"/>
    </location>
</feature>
<keyword evidence="4" id="KW-0472">Membrane</keyword>
<dbReference type="InterPro" id="IPR052250">
    <property type="entry name" value="PDI_TMX3"/>
</dbReference>
<dbReference type="VEuPathDB" id="FungiDB:SPRG_09909"/>
<dbReference type="InterPro" id="IPR036249">
    <property type="entry name" value="Thioredoxin-like_sf"/>
</dbReference>
<proteinExistence type="predicted"/>
<feature type="compositionally biased region" description="Polar residues" evidence="5">
    <location>
        <begin position="162"/>
        <end position="171"/>
    </location>
</feature>
<evidence type="ECO:0000313" key="9">
    <source>
        <dbReference type="Proteomes" id="UP000030745"/>
    </source>
</evidence>
<dbReference type="GO" id="GO:0005783">
    <property type="term" value="C:endoplasmic reticulum"/>
    <property type="evidence" value="ECO:0007669"/>
    <property type="project" value="TreeGrafter"/>
</dbReference>
<evidence type="ECO:0000256" key="1">
    <source>
        <dbReference type="ARBA" id="ARBA00004167"/>
    </source>
</evidence>
<accession>A0A067C191</accession>
<evidence type="ECO:0000313" key="8">
    <source>
        <dbReference type="EMBL" id="KDO24273.1"/>
    </source>
</evidence>